<accession>A0ACC2KMB4</accession>
<evidence type="ECO:0000313" key="2">
    <source>
        <dbReference type="Proteomes" id="UP001234297"/>
    </source>
</evidence>
<organism evidence="1 2">
    <name type="scientific">Persea americana</name>
    <name type="common">Avocado</name>
    <dbReference type="NCBI Taxonomy" id="3435"/>
    <lineage>
        <taxon>Eukaryota</taxon>
        <taxon>Viridiplantae</taxon>
        <taxon>Streptophyta</taxon>
        <taxon>Embryophyta</taxon>
        <taxon>Tracheophyta</taxon>
        <taxon>Spermatophyta</taxon>
        <taxon>Magnoliopsida</taxon>
        <taxon>Magnoliidae</taxon>
        <taxon>Laurales</taxon>
        <taxon>Lauraceae</taxon>
        <taxon>Persea</taxon>
    </lineage>
</organism>
<name>A0ACC2KMB4_PERAE</name>
<proteinExistence type="predicted"/>
<sequence length="185" mass="21285">MSSVFAPRLLPKHRGRFLFHRLFWRWSNIGSDGPYSLRRRRSCLHQRRPFSPDLVLRCPAPPVVHQDSTCFEPHLPSMPERRSLKGSNEEGCDFVEQEPLERIWDLRNRKGNGFGIKGVVCLAVTSLAMIDFSTSISAESGSIRDGPPFIVFDMNPKNEFVPLLLVLCNWKVLCNWESTYQTTHL</sequence>
<protein>
    <submittedName>
        <fullName evidence="1">Uncharacterized protein</fullName>
    </submittedName>
</protein>
<comment type="caution">
    <text evidence="1">The sequence shown here is derived from an EMBL/GenBank/DDBJ whole genome shotgun (WGS) entry which is preliminary data.</text>
</comment>
<dbReference type="Proteomes" id="UP001234297">
    <property type="component" value="Chromosome 10"/>
</dbReference>
<gene>
    <name evidence="1" type="ORF">MRB53_030813</name>
</gene>
<dbReference type="EMBL" id="CM056818">
    <property type="protein sequence ID" value="KAJ8622284.1"/>
    <property type="molecule type" value="Genomic_DNA"/>
</dbReference>
<reference evidence="1 2" key="1">
    <citation type="journal article" date="2022" name="Hortic Res">
        <title>A haplotype resolved chromosomal level avocado genome allows analysis of novel avocado genes.</title>
        <authorList>
            <person name="Nath O."/>
            <person name="Fletcher S.J."/>
            <person name="Hayward A."/>
            <person name="Shaw L.M."/>
            <person name="Masouleh A.K."/>
            <person name="Furtado A."/>
            <person name="Henry R.J."/>
            <person name="Mitter N."/>
        </authorList>
    </citation>
    <scope>NUCLEOTIDE SEQUENCE [LARGE SCALE GENOMIC DNA]</scope>
    <source>
        <strain evidence="2">cv. Hass</strain>
    </source>
</reference>
<keyword evidence="2" id="KW-1185">Reference proteome</keyword>
<evidence type="ECO:0000313" key="1">
    <source>
        <dbReference type="EMBL" id="KAJ8622284.1"/>
    </source>
</evidence>